<dbReference type="InterPro" id="IPR001851">
    <property type="entry name" value="ABC_transp_permease"/>
</dbReference>
<dbReference type="Proteomes" id="UP000620366">
    <property type="component" value="Unassembled WGS sequence"/>
</dbReference>
<proteinExistence type="predicted"/>
<feature type="transmembrane region" description="Helical" evidence="6">
    <location>
        <begin position="195"/>
        <end position="214"/>
    </location>
</feature>
<dbReference type="PANTHER" id="PTHR43370">
    <property type="entry name" value="SUGAR ABC TRANSPORTER INTEGRAL MEMBRANE PROTEIN-RELATED"/>
    <property type="match status" value="1"/>
</dbReference>
<evidence type="ECO:0000256" key="5">
    <source>
        <dbReference type="ARBA" id="ARBA00023136"/>
    </source>
</evidence>
<dbReference type="RefSeq" id="WP_249300563.1">
    <property type="nucleotide sequence ID" value="NZ_JACRSP010000003.1"/>
</dbReference>
<keyword evidence="4 6" id="KW-1133">Transmembrane helix</keyword>
<organism evidence="7 8">
    <name type="scientific">Feifania hominis</name>
    <dbReference type="NCBI Taxonomy" id="2763660"/>
    <lineage>
        <taxon>Bacteria</taxon>
        <taxon>Bacillati</taxon>
        <taxon>Bacillota</taxon>
        <taxon>Clostridia</taxon>
        <taxon>Eubacteriales</taxon>
        <taxon>Feifaniaceae</taxon>
        <taxon>Feifania</taxon>
    </lineage>
</organism>
<comment type="subcellular location">
    <subcellularLocation>
        <location evidence="1">Cell membrane</location>
        <topology evidence="1">Multi-pass membrane protein</topology>
    </subcellularLocation>
</comment>
<comment type="caution">
    <text evidence="7">The sequence shown here is derived from an EMBL/GenBank/DDBJ whole genome shotgun (WGS) entry which is preliminary data.</text>
</comment>
<evidence type="ECO:0000256" key="4">
    <source>
        <dbReference type="ARBA" id="ARBA00022989"/>
    </source>
</evidence>
<dbReference type="GO" id="GO:0022857">
    <property type="term" value="F:transmembrane transporter activity"/>
    <property type="evidence" value="ECO:0007669"/>
    <property type="project" value="InterPro"/>
</dbReference>
<feature type="transmembrane region" description="Helical" evidence="6">
    <location>
        <begin position="275"/>
        <end position="294"/>
    </location>
</feature>
<evidence type="ECO:0000256" key="1">
    <source>
        <dbReference type="ARBA" id="ARBA00004651"/>
    </source>
</evidence>
<keyword evidence="2" id="KW-1003">Cell membrane</keyword>
<evidence type="ECO:0000256" key="2">
    <source>
        <dbReference type="ARBA" id="ARBA00022475"/>
    </source>
</evidence>
<dbReference type="Pfam" id="PF02653">
    <property type="entry name" value="BPD_transp_2"/>
    <property type="match status" value="1"/>
</dbReference>
<name>A0A926DF66_9FIRM</name>
<protein>
    <submittedName>
        <fullName evidence="7">ABC transporter permease</fullName>
    </submittedName>
</protein>
<feature type="transmembrane region" description="Helical" evidence="6">
    <location>
        <begin position="151"/>
        <end position="167"/>
    </location>
</feature>
<dbReference type="GO" id="GO:0005886">
    <property type="term" value="C:plasma membrane"/>
    <property type="evidence" value="ECO:0007669"/>
    <property type="project" value="UniProtKB-SubCell"/>
</dbReference>
<feature type="transmembrane region" description="Helical" evidence="6">
    <location>
        <begin position="61"/>
        <end position="82"/>
    </location>
</feature>
<keyword evidence="3 6" id="KW-0812">Transmembrane</keyword>
<evidence type="ECO:0000313" key="8">
    <source>
        <dbReference type="Proteomes" id="UP000620366"/>
    </source>
</evidence>
<feature type="transmembrane region" description="Helical" evidence="6">
    <location>
        <begin position="36"/>
        <end position="55"/>
    </location>
</feature>
<dbReference type="PANTHER" id="PTHR43370:SF1">
    <property type="entry name" value="GUANOSINE ABC TRANSPORTER PERMEASE PROTEIN NUPQ"/>
    <property type="match status" value="1"/>
</dbReference>
<accession>A0A926DF66</accession>
<keyword evidence="5 6" id="KW-0472">Membrane</keyword>
<feature type="transmembrane region" description="Helical" evidence="6">
    <location>
        <begin position="12"/>
        <end position="29"/>
    </location>
</feature>
<dbReference type="CDD" id="cd06580">
    <property type="entry name" value="TM_PBP1_transp_TpRbsC_like"/>
    <property type="match status" value="1"/>
</dbReference>
<evidence type="ECO:0000313" key="7">
    <source>
        <dbReference type="EMBL" id="MBC8536726.1"/>
    </source>
</evidence>
<reference evidence="7" key="1">
    <citation type="submission" date="2020-08" db="EMBL/GenBank/DDBJ databases">
        <title>Genome public.</title>
        <authorList>
            <person name="Liu C."/>
            <person name="Sun Q."/>
        </authorList>
    </citation>
    <scope>NUCLEOTIDE SEQUENCE</scope>
    <source>
        <strain evidence="7">BX7</strain>
    </source>
</reference>
<dbReference type="AlphaFoldDB" id="A0A926DF66"/>
<sequence>MDIILSLLNMTLKMSTPYLLCVIGGVFVQRAGVFNISLEGAITFGAFGGILFTVLGESIALGFAMGIVVCLVFNLIFGLFVVHLGGNPTIVGLSLNTVASCVPPFLLQAFFQSRGSLNATSLIDPAKMKLDIPILRDIPILGDIFNNQTPLTYLSFVIVTVLTVVLYRTKFGVHVRVAGENEEAAKAVGIKVKSIRIWTLVICGVTCALAGLNLSVESVGIFTLDMSASRGFICLSAINCGKKDPVKASLFALLFGFARALQIILNNYVGPVVASLIGILPYATILVVLFITELPRIRANTMRIFQEQI</sequence>
<dbReference type="EMBL" id="JACRSP010000003">
    <property type="protein sequence ID" value="MBC8536726.1"/>
    <property type="molecule type" value="Genomic_DNA"/>
</dbReference>
<evidence type="ECO:0000256" key="3">
    <source>
        <dbReference type="ARBA" id="ARBA00022692"/>
    </source>
</evidence>
<keyword evidence="8" id="KW-1185">Reference proteome</keyword>
<gene>
    <name evidence="7" type="ORF">H8695_08515</name>
</gene>
<evidence type="ECO:0000256" key="6">
    <source>
        <dbReference type="SAM" id="Phobius"/>
    </source>
</evidence>
<feature type="transmembrane region" description="Helical" evidence="6">
    <location>
        <begin position="89"/>
        <end position="111"/>
    </location>
</feature>